<dbReference type="AlphaFoldDB" id="A0A9P3PY13"/>
<dbReference type="Proteomes" id="UP001063166">
    <property type="component" value="Unassembled WGS sequence"/>
</dbReference>
<protein>
    <submittedName>
        <fullName evidence="1">Uncharacterized protein</fullName>
    </submittedName>
</protein>
<dbReference type="OrthoDB" id="3067544at2759"/>
<keyword evidence="2" id="KW-1185">Reference proteome</keyword>
<sequence>MEILVWTSYWPRKMPSSDCELLICSHVSAVLQPMIALQFLGKLTKNLLPHSQLLPKAVWMPLKKLVEPSLPELPRPQEPSLVGALEPIRPFVEQHIVNSVPHDFGPTVVQPTADAQTPAHAAPIFAQSPMCAGDCLRPAPTDSFDGEKEKGRAFINSCDLYMSLAPDAFPNEQTLWLCWQS</sequence>
<proteinExistence type="predicted"/>
<gene>
    <name evidence="1" type="ORF">LshimejAT787_2000470</name>
</gene>
<reference evidence="1" key="1">
    <citation type="submission" date="2022-07" db="EMBL/GenBank/DDBJ databases">
        <title>The genome of Lyophyllum shimeji provides insight into the initial evolution of ectomycorrhizal fungal genome.</title>
        <authorList>
            <person name="Kobayashi Y."/>
            <person name="Shibata T."/>
            <person name="Hirakawa H."/>
            <person name="Shigenobu S."/>
            <person name="Nishiyama T."/>
            <person name="Yamada A."/>
            <person name="Hasebe M."/>
            <person name="Kawaguchi M."/>
        </authorList>
    </citation>
    <scope>NUCLEOTIDE SEQUENCE</scope>
    <source>
        <strain evidence="1">AT787</strain>
    </source>
</reference>
<comment type="caution">
    <text evidence="1">The sequence shown here is derived from an EMBL/GenBank/DDBJ whole genome shotgun (WGS) entry which is preliminary data.</text>
</comment>
<evidence type="ECO:0000313" key="2">
    <source>
        <dbReference type="Proteomes" id="UP001063166"/>
    </source>
</evidence>
<evidence type="ECO:0000313" key="1">
    <source>
        <dbReference type="EMBL" id="GLB45142.1"/>
    </source>
</evidence>
<name>A0A9P3PY13_LYOSH</name>
<dbReference type="EMBL" id="BRPK01000020">
    <property type="protein sequence ID" value="GLB45142.1"/>
    <property type="molecule type" value="Genomic_DNA"/>
</dbReference>
<accession>A0A9P3PY13</accession>
<organism evidence="1 2">
    <name type="scientific">Lyophyllum shimeji</name>
    <name type="common">Hon-shimeji</name>
    <name type="synonym">Tricholoma shimeji</name>
    <dbReference type="NCBI Taxonomy" id="47721"/>
    <lineage>
        <taxon>Eukaryota</taxon>
        <taxon>Fungi</taxon>
        <taxon>Dikarya</taxon>
        <taxon>Basidiomycota</taxon>
        <taxon>Agaricomycotina</taxon>
        <taxon>Agaricomycetes</taxon>
        <taxon>Agaricomycetidae</taxon>
        <taxon>Agaricales</taxon>
        <taxon>Tricholomatineae</taxon>
        <taxon>Lyophyllaceae</taxon>
        <taxon>Lyophyllum</taxon>
    </lineage>
</organism>